<reference evidence="2 3" key="1">
    <citation type="submission" date="2018-10" db="EMBL/GenBank/DDBJ databases">
        <title>Complete genome sequences of Arcobacter cryaerophilus strains ATCC 43158 and ATCC 49615.</title>
        <authorList>
            <person name="Miller W.G."/>
            <person name="Yee E."/>
            <person name="Bono J.L."/>
        </authorList>
    </citation>
    <scope>NUCLEOTIDE SEQUENCE [LARGE SCALE GENOMIC DNA]</scope>
    <source>
        <strain evidence="2 3">ATCC 43158</strain>
    </source>
</reference>
<dbReference type="KEGG" id="acre:ACRYA_0191"/>
<protein>
    <submittedName>
        <fullName evidence="2">Transposition-related protein TniQ</fullName>
    </submittedName>
</protein>
<gene>
    <name evidence="2" type="ORF">ACRYA_0191</name>
</gene>
<dbReference type="GeneID" id="56460419"/>
<evidence type="ECO:0000313" key="2">
    <source>
        <dbReference type="EMBL" id="AYJ79354.1"/>
    </source>
</evidence>
<sequence>MIKRLKNIVIKDTNFVVAPKIYEDELLSSWFIRTAYAHHTHPHTFLQLHLSRNSQILTANNFDIVLSDDEIKVLESKSNNINLRQATLKSYNGYLQENIISNGQNSLICSLRFCPKCLKEKIVYFKKNWKIIINTICLKHNCYLHDCCPNCKSKLQISKMFEQKKSFKYCHFCGFDLSKTKVEIIKIPSIFINHTKKLNDIIKKGFVILGDRYIYSFLFFDALLQIVKKIVKHKNLELVKKYDIFKYIDIKKRIPNSLPTHFYLSIKEQFIIFSIIIDLFEEYPIKFKRFILENRISHWQMTRDKAYISYWYNELINSIIPREIYNARIITDEEIQNAKKYLISQGIEVNRSSMSRITGCNFHSSYNQLSF</sequence>
<proteinExistence type="predicted"/>
<feature type="domain" description="TniQ" evidence="1">
    <location>
        <begin position="18"/>
        <end position="144"/>
    </location>
</feature>
<dbReference type="RefSeq" id="WP_105917163.1">
    <property type="nucleotide sequence ID" value="NZ_CP021072.1"/>
</dbReference>
<evidence type="ECO:0000259" key="1">
    <source>
        <dbReference type="Pfam" id="PF06527"/>
    </source>
</evidence>
<dbReference type="AlphaFoldDB" id="A0AAD0TU25"/>
<evidence type="ECO:0000313" key="3">
    <source>
        <dbReference type="Proteomes" id="UP000273809"/>
    </source>
</evidence>
<dbReference type="Proteomes" id="UP000273809">
    <property type="component" value="Chromosome"/>
</dbReference>
<dbReference type="InterPro" id="IPR009492">
    <property type="entry name" value="TniQ"/>
</dbReference>
<name>A0AAD0TU25_9BACT</name>
<accession>A0AAD0TU25</accession>
<dbReference type="Pfam" id="PF06527">
    <property type="entry name" value="TniQ"/>
    <property type="match status" value="1"/>
</dbReference>
<dbReference type="EMBL" id="CP032823">
    <property type="protein sequence ID" value="AYJ79354.1"/>
    <property type="molecule type" value="Genomic_DNA"/>
</dbReference>
<organism evidence="2 3">
    <name type="scientific">Aliarcobacter cryaerophilus ATCC 43158</name>
    <dbReference type="NCBI Taxonomy" id="1032070"/>
    <lineage>
        <taxon>Bacteria</taxon>
        <taxon>Pseudomonadati</taxon>
        <taxon>Campylobacterota</taxon>
        <taxon>Epsilonproteobacteria</taxon>
        <taxon>Campylobacterales</taxon>
        <taxon>Arcobacteraceae</taxon>
        <taxon>Aliarcobacter</taxon>
    </lineage>
</organism>